<dbReference type="AlphaFoldDB" id="A0A011TAR7"/>
<reference evidence="1 2" key="1">
    <citation type="submission" date="2014-02" db="EMBL/GenBank/DDBJ databases">
        <title>Aquamicrobium defluvii Genome sequencing.</title>
        <authorList>
            <person name="Wang X."/>
        </authorList>
    </citation>
    <scope>NUCLEOTIDE SEQUENCE [LARGE SCALE GENOMIC DNA]</scope>
    <source>
        <strain evidence="1 2">W13Z1</strain>
    </source>
</reference>
<dbReference type="Proteomes" id="UP000019849">
    <property type="component" value="Unassembled WGS sequence"/>
</dbReference>
<dbReference type="RefSeq" id="WP_035026264.1">
    <property type="nucleotide sequence ID" value="NZ_KK073886.1"/>
</dbReference>
<dbReference type="HOGENOM" id="CLU_665072_0_0_5"/>
<dbReference type="STRING" id="69279.BG36_03425"/>
<name>A0A011TAR7_9HYPH</name>
<accession>A0A011TAR7</accession>
<sequence length="457" mass="48153">MGSVYFQEPSTDGAPGIWELEDALRNQGLGRWPTIPATVPDWIKRGPDDALPVDLADYALGKGWFNGRPYPNLFAYMDAAGGAFSRGSDATYFDASGILRTAGPNVLRLDHDPGAGKALGARLEGGRTNIALRSEDISSSAWQKISGTAPTSYSFRESADTNRHICRQRLAVPDGSFALAFDIRGVGRSNVNVTLETSGAYANRCEVLINLTNGSSTTSNFGTFGGVAVVPEMIDVGLYRVVITGETGAKGGDGAIWISITPAQADGAINYPGEIEKGFDLWRVSLEVAPLASSYIPTGATSATRLADSLTFARAAPPEGTVVIEGRTPLGTGGNQVLWQWDDGTDANRYRLVRVNDGNLRAIMTVAGVDVVNLDLGPVANDADLKVVPSWRAGQFAASLNGAAAVVDTSYTGPLPVVSTVRCGSGATSGDEWYGTMARLGVFDKAYSPAQIKEMSA</sequence>
<dbReference type="PATRIC" id="fig|69279.3.peg.2088"/>
<dbReference type="SUPFAM" id="SSF49899">
    <property type="entry name" value="Concanavalin A-like lectins/glucanases"/>
    <property type="match status" value="1"/>
</dbReference>
<evidence type="ECO:0008006" key="3">
    <source>
        <dbReference type="Google" id="ProtNLM"/>
    </source>
</evidence>
<evidence type="ECO:0000313" key="1">
    <source>
        <dbReference type="EMBL" id="EXL08729.1"/>
    </source>
</evidence>
<dbReference type="Gene3D" id="2.60.120.200">
    <property type="match status" value="1"/>
</dbReference>
<gene>
    <name evidence="1" type="ORF">BG36_03425</name>
</gene>
<protein>
    <recommendedName>
        <fullName evidence="3">Concanavalin A-like lectin/glucanase superfamily protein</fullName>
    </recommendedName>
</protein>
<dbReference type="InterPro" id="IPR013320">
    <property type="entry name" value="ConA-like_dom_sf"/>
</dbReference>
<dbReference type="EMBL" id="JENY01000012">
    <property type="protein sequence ID" value="EXL08729.1"/>
    <property type="molecule type" value="Genomic_DNA"/>
</dbReference>
<comment type="caution">
    <text evidence="1">The sequence shown here is derived from an EMBL/GenBank/DDBJ whole genome shotgun (WGS) entry which is preliminary data.</text>
</comment>
<organism evidence="1 2">
    <name type="scientific">Aquamicrobium defluvii</name>
    <dbReference type="NCBI Taxonomy" id="69279"/>
    <lineage>
        <taxon>Bacteria</taxon>
        <taxon>Pseudomonadati</taxon>
        <taxon>Pseudomonadota</taxon>
        <taxon>Alphaproteobacteria</taxon>
        <taxon>Hyphomicrobiales</taxon>
        <taxon>Phyllobacteriaceae</taxon>
        <taxon>Aquamicrobium</taxon>
    </lineage>
</organism>
<evidence type="ECO:0000313" key="2">
    <source>
        <dbReference type="Proteomes" id="UP000019849"/>
    </source>
</evidence>
<proteinExistence type="predicted"/>